<reference evidence="2 3" key="1">
    <citation type="submission" date="2021-04" db="EMBL/GenBank/DDBJ databases">
        <authorList>
            <person name="Pira H."/>
            <person name="Risdian C."/>
            <person name="Wink J."/>
        </authorList>
    </citation>
    <scope>NUCLEOTIDE SEQUENCE [LARGE SCALE GENOMIC DNA]</scope>
    <source>
        <strain evidence="2 3">WH53</strain>
    </source>
</reference>
<keyword evidence="3" id="KW-1185">Reference proteome</keyword>
<feature type="compositionally biased region" description="Polar residues" evidence="1">
    <location>
        <begin position="113"/>
        <end position="122"/>
    </location>
</feature>
<proteinExistence type="predicted"/>
<sequence>MYLSRLLPGMTDDTVKRYKQSILSDYFVITDPESHEHHLVESNYDIEEGQRNRTLCTEVIQHASFADVLTNQRLSEICLICKAILLRRIENMPHSTKKSKTLKESEEEFSAEVSPQQLSLLQ</sequence>
<accession>A0ABS5Z9M3</accession>
<dbReference type="Proteomes" id="UP000690515">
    <property type="component" value="Unassembled WGS sequence"/>
</dbReference>
<protein>
    <submittedName>
        <fullName evidence="2">Uncharacterized protein</fullName>
    </submittedName>
</protein>
<evidence type="ECO:0000256" key="1">
    <source>
        <dbReference type="SAM" id="MobiDB-lite"/>
    </source>
</evidence>
<organism evidence="2 3">
    <name type="scientific">Zooshikella harenae</name>
    <dbReference type="NCBI Taxonomy" id="2827238"/>
    <lineage>
        <taxon>Bacteria</taxon>
        <taxon>Pseudomonadati</taxon>
        <taxon>Pseudomonadota</taxon>
        <taxon>Gammaproteobacteria</taxon>
        <taxon>Oceanospirillales</taxon>
        <taxon>Zooshikellaceae</taxon>
        <taxon>Zooshikella</taxon>
    </lineage>
</organism>
<feature type="region of interest" description="Disordered" evidence="1">
    <location>
        <begin position="95"/>
        <end position="122"/>
    </location>
</feature>
<evidence type="ECO:0000313" key="2">
    <source>
        <dbReference type="EMBL" id="MBU2710750.1"/>
    </source>
</evidence>
<gene>
    <name evidence="2" type="ORF">KCG35_06745</name>
</gene>
<name>A0ABS5Z9M3_9GAMM</name>
<comment type="caution">
    <text evidence="2">The sequence shown here is derived from an EMBL/GenBank/DDBJ whole genome shotgun (WGS) entry which is preliminary data.</text>
</comment>
<dbReference type="RefSeq" id="WP_215818916.1">
    <property type="nucleotide sequence ID" value="NZ_JAGSOY010000010.1"/>
</dbReference>
<evidence type="ECO:0000313" key="3">
    <source>
        <dbReference type="Proteomes" id="UP000690515"/>
    </source>
</evidence>
<dbReference type="EMBL" id="JAGSOY010000010">
    <property type="protein sequence ID" value="MBU2710750.1"/>
    <property type="molecule type" value="Genomic_DNA"/>
</dbReference>